<dbReference type="KEGG" id="pxi:J5O05_03925"/>
<dbReference type="AlphaFoldDB" id="A0A975DJL4"/>
<dbReference type="GO" id="GO:0016788">
    <property type="term" value="F:hydrolase activity, acting on ester bonds"/>
    <property type="evidence" value="ECO:0007669"/>
    <property type="project" value="TreeGrafter"/>
</dbReference>
<evidence type="ECO:0000256" key="2">
    <source>
        <dbReference type="ARBA" id="ARBA00022801"/>
    </source>
</evidence>
<dbReference type="Pfam" id="PF00756">
    <property type="entry name" value="Esterase"/>
    <property type="match status" value="1"/>
</dbReference>
<dbReference type="Gene3D" id="3.40.50.1820">
    <property type="entry name" value="alpha/beta hydrolase"/>
    <property type="match status" value="1"/>
</dbReference>
<gene>
    <name evidence="3" type="ORF">J5O05_03925</name>
</gene>
<sequence length="288" mass="33002">MSLKLVFTSLLAILFLIGAYVLSSKYFEHYTSEFIDHDIYSDYLSEERRVFVRLPKGYDSQKSYPLIIKLDGNFNLNRWHESVTTLSEKKLIEDSVIVSIPNLFWTDTRNRDLVPPYARKDVQIEARPSTENSPEIFGKADLFLSFIENELIPFIENKYSINDNRVLSGFSAGGSFVLYTIVTKPKLFNGYFAFSPAAWYDNSIVVQNFKNGLTELSGKPLFLYLSIGGNENEIITGSFKGLLSAIESNAPVNFYYAHHYSENVGHSENPYYSVPKALLAYYEFREKI</sequence>
<dbReference type="EMBL" id="CP072133">
    <property type="protein sequence ID" value="QTH72839.1"/>
    <property type="molecule type" value="Genomic_DNA"/>
</dbReference>
<name>A0A975DJL4_9GAMM</name>
<reference evidence="3" key="1">
    <citation type="submission" date="2021-03" db="EMBL/GenBank/DDBJ databases">
        <title>Complete Genome of Pseudoalteromonas xiamenensis STKMTI.2, a new potential marine bacterium producing anti-Vibrio compounds.</title>
        <authorList>
            <person name="Handayani D.P."/>
            <person name="Isnansetyo A."/>
            <person name="Istiqomah I."/>
            <person name="Jumina J."/>
        </authorList>
    </citation>
    <scope>NUCLEOTIDE SEQUENCE</scope>
    <source>
        <strain evidence="3">STKMTI.2</strain>
    </source>
</reference>
<proteinExistence type="inferred from homology"/>
<evidence type="ECO:0000313" key="3">
    <source>
        <dbReference type="EMBL" id="QTH72839.1"/>
    </source>
</evidence>
<dbReference type="PANTHER" id="PTHR40841:SF2">
    <property type="entry name" value="SIDEROPHORE-DEGRADING ESTERASE (EUROFUNG)"/>
    <property type="match status" value="1"/>
</dbReference>
<dbReference type="InterPro" id="IPR000801">
    <property type="entry name" value="Esterase-like"/>
</dbReference>
<accession>A0A975DJL4</accession>
<keyword evidence="2 3" id="KW-0378">Hydrolase</keyword>
<organism evidence="3 4">
    <name type="scientific">Pseudoalteromonas xiamenensis</name>
    <dbReference type="NCBI Taxonomy" id="882626"/>
    <lineage>
        <taxon>Bacteria</taxon>
        <taxon>Pseudomonadati</taxon>
        <taxon>Pseudomonadota</taxon>
        <taxon>Gammaproteobacteria</taxon>
        <taxon>Alteromonadales</taxon>
        <taxon>Pseudoalteromonadaceae</taxon>
        <taxon>Pseudoalteromonas</taxon>
    </lineage>
</organism>
<dbReference type="InterPro" id="IPR029058">
    <property type="entry name" value="AB_hydrolase_fold"/>
</dbReference>
<comment type="similarity">
    <text evidence="1">Belongs to the esterase D family.</text>
</comment>
<evidence type="ECO:0000313" key="4">
    <source>
        <dbReference type="Proteomes" id="UP000664904"/>
    </source>
</evidence>
<dbReference type="PANTHER" id="PTHR40841">
    <property type="entry name" value="SIDEROPHORE TRIACETYLFUSARININE C ESTERASE"/>
    <property type="match status" value="1"/>
</dbReference>
<dbReference type="Proteomes" id="UP000664904">
    <property type="component" value="Chromosome"/>
</dbReference>
<dbReference type="SUPFAM" id="SSF53474">
    <property type="entry name" value="alpha/beta-Hydrolases"/>
    <property type="match status" value="1"/>
</dbReference>
<dbReference type="InterPro" id="IPR052558">
    <property type="entry name" value="Siderophore_Hydrolase_D"/>
</dbReference>
<evidence type="ECO:0000256" key="1">
    <source>
        <dbReference type="ARBA" id="ARBA00005622"/>
    </source>
</evidence>
<keyword evidence="4" id="KW-1185">Reference proteome</keyword>
<protein>
    <submittedName>
        <fullName evidence="3">Alpha/beta hydrolase</fullName>
    </submittedName>
</protein>